<dbReference type="HOGENOM" id="CLU_2092748_0_0_3"/>
<feature type="signal peptide" evidence="1">
    <location>
        <begin position="1"/>
        <end position="26"/>
    </location>
</feature>
<evidence type="ECO:0000313" key="2">
    <source>
        <dbReference type="EMBL" id="ACL42693.1"/>
    </source>
</evidence>
<dbReference type="KEGG" id="cyn:Cyan7425_0299"/>
<dbReference type="AlphaFoldDB" id="B8HS34"/>
<sequence length="116" mass="13267">MMEKHFSLLVLASLLMGAFGQMPAQADPPPWAPAHGYRAKQYSYVYYPQRQIYYSPASGIWFWLRSGNWQFGASLPVEYRSSLGGGVPIILETDRPYLQHSSVLEQYGKVKKNKHK</sequence>
<accession>B8HS34</accession>
<dbReference type="eggNOG" id="ENOG5033E30">
    <property type="taxonomic scope" value="Bacteria"/>
</dbReference>
<name>B8HS34_CYAP4</name>
<evidence type="ECO:0000256" key="1">
    <source>
        <dbReference type="SAM" id="SignalP"/>
    </source>
</evidence>
<feature type="chain" id="PRO_5002871169" evidence="1">
    <location>
        <begin position="27"/>
        <end position="116"/>
    </location>
</feature>
<dbReference type="EMBL" id="CP001344">
    <property type="protein sequence ID" value="ACL42693.1"/>
    <property type="molecule type" value="Genomic_DNA"/>
</dbReference>
<protein>
    <submittedName>
        <fullName evidence="2">Uncharacterized protein</fullName>
    </submittedName>
</protein>
<reference evidence="2" key="1">
    <citation type="submission" date="2009-01" db="EMBL/GenBank/DDBJ databases">
        <title>Complete sequence of chromosome Cyanothece sp. PCC 7425.</title>
        <authorList>
            <consortium name="US DOE Joint Genome Institute"/>
            <person name="Lucas S."/>
            <person name="Copeland A."/>
            <person name="Lapidus A."/>
            <person name="Glavina del Rio T."/>
            <person name="Dalin E."/>
            <person name="Tice H."/>
            <person name="Bruce D."/>
            <person name="Goodwin L."/>
            <person name="Pitluck S."/>
            <person name="Sims D."/>
            <person name="Meineke L."/>
            <person name="Brettin T."/>
            <person name="Detter J.C."/>
            <person name="Han C."/>
            <person name="Larimer F."/>
            <person name="Land M."/>
            <person name="Hauser L."/>
            <person name="Kyrpides N."/>
            <person name="Ovchinnikova G."/>
            <person name="Liberton M."/>
            <person name="Stoeckel J."/>
            <person name="Banerjee A."/>
            <person name="Singh A."/>
            <person name="Page L."/>
            <person name="Sato H."/>
            <person name="Zhao L."/>
            <person name="Sherman L."/>
            <person name="Pakrasi H."/>
            <person name="Richardson P."/>
        </authorList>
    </citation>
    <scope>NUCLEOTIDE SEQUENCE</scope>
    <source>
        <strain evidence="2">PCC 7425</strain>
    </source>
</reference>
<gene>
    <name evidence="2" type="ordered locus">Cyan7425_0299</name>
</gene>
<organism evidence="2">
    <name type="scientific">Cyanothece sp. (strain PCC 7425 / ATCC 29141)</name>
    <dbReference type="NCBI Taxonomy" id="395961"/>
    <lineage>
        <taxon>Bacteria</taxon>
        <taxon>Bacillati</taxon>
        <taxon>Cyanobacteriota</taxon>
        <taxon>Cyanophyceae</taxon>
        <taxon>Gomontiellales</taxon>
        <taxon>Cyanothecaceae</taxon>
        <taxon>Cyanothece</taxon>
    </lineage>
</organism>
<keyword evidence="1" id="KW-0732">Signal</keyword>
<proteinExistence type="predicted"/>
<dbReference type="OrthoDB" id="799522at2"/>